<evidence type="ECO:0000313" key="2">
    <source>
        <dbReference type="EMBL" id="RVX73720.1"/>
    </source>
</evidence>
<name>A0A438NDC0_EXOME</name>
<comment type="caution">
    <text evidence="2">The sequence shown here is derived from an EMBL/GenBank/DDBJ whole genome shotgun (WGS) entry which is preliminary data.</text>
</comment>
<feature type="region of interest" description="Disordered" evidence="1">
    <location>
        <begin position="263"/>
        <end position="324"/>
    </location>
</feature>
<dbReference type="VEuPathDB" id="FungiDB:PV10_06302"/>
<feature type="compositionally biased region" description="Polar residues" evidence="1">
    <location>
        <begin position="476"/>
        <end position="492"/>
    </location>
</feature>
<evidence type="ECO:0000256" key="1">
    <source>
        <dbReference type="SAM" id="MobiDB-lite"/>
    </source>
</evidence>
<feature type="compositionally biased region" description="Polar residues" evidence="1">
    <location>
        <begin position="162"/>
        <end position="188"/>
    </location>
</feature>
<evidence type="ECO:0000313" key="3">
    <source>
        <dbReference type="Proteomes" id="UP000288859"/>
    </source>
</evidence>
<sequence>MSLKTIYQRFLENPNPISLSDNASLHYVTTLKSYDEPAGIIRHLETQDKKIVKTKSAKVISAVEGHDALAIEVETVLEFISGGGAYLPGLENFVVDKIATIPTTHFVQFTADQKISGIRIFWDQGSLLKQTDVIGSRARNWPLVDGQDQIRLIKSNVRAAPVNNTESSGPNRGRAESSNISSSRTASPSKKHIRDPHASLDLFAPKPIDESSTQSGSNVVAPRASAKPPAREMNELFAAGHEDHEPGSPKKVPIVPVLPPKGRSNQKFAPSRLFADDPDEPKAVGYKSNPAKYNHFDIGDENEDDPMQHHEPVGQASENVPLRPKTTKHAPQWEFQDFYTPAKVGQRVRGQDVVHFSLTNPANNPETPGQKAAARPRRDNETHFELKDDGTPIERHVVPKPRKDADPHFEFKDTDTPAPARMSGRPTSSAGDRQGLYTNNLYDEEESARGESKAPLATITNNQGRKNDFERHWGTSDDSPSMERTGNENNHAAQGHKKAVQMMDSHWEVDDQPTEQDLKKAKQGPVKKGLESHWSMGDVTTDTVGKKAKKAGFWDF</sequence>
<feature type="compositionally biased region" description="Polar residues" evidence="1">
    <location>
        <begin position="357"/>
        <end position="367"/>
    </location>
</feature>
<dbReference type="OrthoDB" id="1162399at2759"/>
<feature type="compositionally biased region" description="Basic and acidic residues" evidence="1">
    <location>
        <begin position="465"/>
        <end position="475"/>
    </location>
</feature>
<gene>
    <name evidence="2" type="ORF">B0A52_02610</name>
</gene>
<feature type="compositionally biased region" description="Basic and acidic residues" evidence="1">
    <location>
        <begin position="376"/>
        <end position="415"/>
    </location>
</feature>
<feature type="region of interest" description="Disordered" evidence="1">
    <location>
        <begin position="161"/>
        <end position="229"/>
    </location>
</feature>
<reference evidence="2 3" key="1">
    <citation type="submission" date="2017-03" db="EMBL/GenBank/DDBJ databases">
        <title>Genomes of endolithic fungi from Antarctica.</title>
        <authorList>
            <person name="Coleine C."/>
            <person name="Masonjones S."/>
            <person name="Stajich J.E."/>
        </authorList>
    </citation>
    <scope>NUCLEOTIDE SEQUENCE [LARGE SCALE GENOMIC DNA]</scope>
    <source>
        <strain evidence="2 3">CCFEE 6314</strain>
    </source>
</reference>
<dbReference type="Proteomes" id="UP000288859">
    <property type="component" value="Unassembled WGS sequence"/>
</dbReference>
<proteinExistence type="predicted"/>
<feature type="compositionally biased region" description="Polar residues" evidence="1">
    <location>
        <begin position="425"/>
        <end position="441"/>
    </location>
</feature>
<feature type="region of interest" description="Disordered" evidence="1">
    <location>
        <begin position="357"/>
        <end position="538"/>
    </location>
</feature>
<dbReference type="AlphaFoldDB" id="A0A438NDC0"/>
<protein>
    <submittedName>
        <fullName evidence="2">Uncharacterized protein</fullName>
    </submittedName>
</protein>
<organism evidence="2 3">
    <name type="scientific">Exophiala mesophila</name>
    <name type="common">Black yeast-like fungus</name>
    <dbReference type="NCBI Taxonomy" id="212818"/>
    <lineage>
        <taxon>Eukaryota</taxon>
        <taxon>Fungi</taxon>
        <taxon>Dikarya</taxon>
        <taxon>Ascomycota</taxon>
        <taxon>Pezizomycotina</taxon>
        <taxon>Eurotiomycetes</taxon>
        <taxon>Chaetothyriomycetidae</taxon>
        <taxon>Chaetothyriales</taxon>
        <taxon>Herpotrichiellaceae</taxon>
        <taxon>Exophiala</taxon>
    </lineage>
</organism>
<dbReference type="EMBL" id="NAJM01000007">
    <property type="protein sequence ID" value="RVX73720.1"/>
    <property type="molecule type" value="Genomic_DNA"/>
</dbReference>
<accession>A0A438NDC0</accession>